<evidence type="ECO:0000313" key="2">
    <source>
        <dbReference type="Proteomes" id="UP000317288"/>
    </source>
</evidence>
<reference evidence="1 2" key="1">
    <citation type="submission" date="2019-07" db="EMBL/GenBank/DDBJ databases">
        <title>Diversity of Bacteria from Kongsfjorden, Arctic.</title>
        <authorList>
            <person name="Yu Y."/>
        </authorList>
    </citation>
    <scope>NUCLEOTIDE SEQUENCE [LARGE SCALE GENOMIC DNA]</scope>
    <source>
        <strain evidence="1 2">SM1922</strain>
    </source>
</reference>
<dbReference type="Pfam" id="PF05866">
    <property type="entry name" value="RusA"/>
    <property type="match status" value="1"/>
</dbReference>
<proteinExistence type="predicted"/>
<dbReference type="EMBL" id="VNFE01000003">
    <property type="protein sequence ID" value="TVU89906.1"/>
    <property type="molecule type" value="Genomic_DNA"/>
</dbReference>
<dbReference type="SUPFAM" id="SSF103084">
    <property type="entry name" value="Holliday junction resolvase RusA"/>
    <property type="match status" value="1"/>
</dbReference>
<dbReference type="Gene3D" id="3.30.1330.70">
    <property type="entry name" value="Holliday junction resolvase RusA"/>
    <property type="match status" value="1"/>
</dbReference>
<accession>A0A558J8F4</accession>
<organism evidence="1 2">
    <name type="scientific">Vreelandella titanicae</name>
    <dbReference type="NCBI Taxonomy" id="664683"/>
    <lineage>
        <taxon>Bacteria</taxon>
        <taxon>Pseudomonadati</taxon>
        <taxon>Pseudomonadota</taxon>
        <taxon>Gammaproteobacteria</taxon>
        <taxon>Oceanospirillales</taxon>
        <taxon>Halomonadaceae</taxon>
        <taxon>Vreelandella</taxon>
    </lineage>
</organism>
<dbReference type="Proteomes" id="UP000317288">
    <property type="component" value="Unassembled WGS sequence"/>
</dbReference>
<dbReference type="GO" id="GO:0006281">
    <property type="term" value="P:DNA repair"/>
    <property type="evidence" value="ECO:0007669"/>
    <property type="project" value="InterPro"/>
</dbReference>
<protein>
    <submittedName>
        <fullName evidence="1">RusA family crossover junction endodeoxyribonuclease</fullName>
    </submittedName>
</protein>
<dbReference type="InterPro" id="IPR008822">
    <property type="entry name" value="Endonuclease_RusA-like"/>
</dbReference>
<dbReference type="AlphaFoldDB" id="A0A558J8F4"/>
<dbReference type="GO" id="GO:0006310">
    <property type="term" value="P:DNA recombination"/>
    <property type="evidence" value="ECO:0007669"/>
    <property type="project" value="InterPro"/>
</dbReference>
<gene>
    <name evidence="1" type="ORF">FQP89_11280</name>
</gene>
<dbReference type="GO" id="GO:0000287">
    <property type="term" value="F:magnesium ion binding"/>
    <property type="evidence" value="ECO:0007669"/>
    <property type="project" value="InterPro"/>
</dbReference>
<name>A0A558J8F4_9GAMM</name>
<comment type="caution">
    <text evidence="1">The sequence shown here is derived from an EMBL/GenBank/DDBJ whole genome shotgun (WGS) entry which is preliminary data.</text>
</comment>
<sequence>MMCDFSEVSFRNGSISFKANVTPVSLQNRGDRKAAFKRELQEITRTSPFVVTGTCWVSIDYYCQHVKRIKNPGAYDLDNIIKPILDSLVGQAGLILDDVLVDRVTVNWIDTPHEDHVEIQVEYPDLLFCGKDDLVLIKHRSGWCFPIHRQIAQSDKGMELIQNYFDIWNSIDDEHAFNASVWMLPIQNFVYFTKVHESGFEIIELKCS</sequence>
<evidence type="ECO:0000313" key="1">
    <source>
        <dbReference type="EMBL" id="TVU89906.1"/>
    </source>
</evidence>
<dbReference type="InterPro" id="IPR036614">
    <property type="entry name" value="RusA-like_sf"/>
</dbReference>